<comment type="caution">
    <text evidence="3">The sequence shown here is derived from an EMBL/GenBank/DDBJ whole genome shotgun (WGS) entry which is preliminary data.</text>
</comment>
<dbReference type="PATRIC" id="fig|1227455.4.peg.1425"/>
<dbReference type="InParanoid" id="M0MI23"/>
<dbReference type="RefSeq" id="WP_006077256.1">
    <property type="nucleotide sequence ID" value="NZ_AOMD01000018.1"/>
</dbReference>
<evidence type="ECO:0000256" key="1">
    <source>
        <dbReference type="SAM" id="MobiDB-lite"/>
    </source>
</evidence>
<evidence type="ECO:0000259" key="2">
    <source>
        <dbReference type="Pfam" id="PF13480"/>
    </source>
</evidence>
<sequence>MNIERMDLAAWDDGLPNAGFEVFHTTSALSVLDRHASGDLLCLGGYRGEQLVGMLPVFVRSMGRGRVLSSPPPGMSVPHLGPIVMPTSPKQRKREKVNREFTNGVLDALGVESSTTLCRFLGHPEYTDPRPYRWADLSVEPSFTYRLQIGDRSPDDILGSFSRSLRREIRSGEDLDITIETEGLDGGETVFRETQARYAEQDEQFGPSWPYVRDVIADLDERSRVYVARDSDGEYLGGVIALYSNDAAYYWLGGARTTHDGVSINSLLHWRIIRDVAEEPPIESVTEYDLVGANTERLCRYKSKFGADLTPSYVIESGGPAMDAAKGAYRMVNQAVDRLDL</sequence>
<proteinExistence type="predicted"/>
<dbReference type="InterPro" id="IPR038740">
    <property type="entry name" value="BioF2-like_GNAT_dom"/>
</dbReference>
<organism evidence="3 4">
    <name type="scientific">Halococcus saccharolyticus DSM 5350</name>
    <dbReference type="NCBI Taxonomy" id="1227455"/>
    <lineage>
        <taxon>Archaea</taxon>
        <taxon>Methanobacteriati</taxon>
        <taxon>Methanobacteriota</taxon>
        <taxon>Stenosarchaea group</taxon>
        <taxon>Halobacteria</taxon>
        <taxon>Halobacteriales</taxon>
        <taxon>Halococcaceae</taxon>
        <taxon>Halococcus</taxon>
    </lineage>
</organism>
<dbReference type="Proteomes" id="UP000011669">
    <property type="component" value="Unassembled WGS sequence"/>
</dbReference>
<gene>
    <name evidence="3" type="ORF">C449_06990</name>
</gene>
<dbReference type="InterPro" id="IPR016181">
    <property type="entry name" value="Acyl_CoA_acyltransferase"/>
</dbReference>
<dbReference type="SUPFAM" id="SSF55729">
    <property type="entry name" value="Acyl-CoA N-acyltransferases (Nat)"/>
    <property type="match status" value="1"/>
</dbReference>
<dbReference type="InterPro" id="IPR050644">
    <property type="entry name" value="PG_Glycine_Bridge_Synth"/>
</dbReference>
<dbReference type="Pfam" id="PF13480">
    <property type="entry name" value="Acetyltransf_6"/>
    <property type="match status" value="1"/>
</dbReference>
<dbReference type="STRING" id="1227455.C449_06990"/>
<name>M0MI23_9EURY</name>
<reference evidence="3 4" key="1">
    <citation type="journal article" date="2014" name="PLoS Genet.">
        <title>Phylogenetically driven sequencing of extremely halophilic archaea reveals strategies for static and dynamic osmo-response.</title>
        <authorList>
            <person name="Becker E.A."/>
            <person name="Seitzer P.M."/>
            <person name="Tritt A."/>
            <person name="Larsen D."/>
            <person name="Krusor M."/>
            <person name="Yao A.I."/>
            <person name="Wu D."/>
            <person name="Madern D."/>
            <person name="Eisen J.A."/>
            <person name="Darling A.E."/>
            <person name="Facciotti M.T."/>
        </authorList>
    </citation>
    <scope>NUCLEOTIDE SEQUENCE [LARGE SCALE GENOMIC DNA]</scope>
    <source>
        <strain evidence="3 4">DSM 5350</strain>
    </source>
</reference>
<dbReference type="OrthoDB" id="140543at2157"/>
<feature type="domain" description="BioF2-like acetyltransferase" evidence="2">
    <location>
        <begin position="160"/>
        <end position="302"/>
    </location>
</feature>
<dbReference type="PANTHER" id="PTHR36174:SF1">
    <property type="entry name" value="LIPID II:GLYCINE GLYCYLTRANSFERASE"/>
    <property type="match status" value="1"/>
</dbReference>
<accession>M0MI23</accession>
<protein>
    <recommendedName>
        <fullName evidence="2">BioF2-like acetyltransferase domain-containing protein</fullName>
    </recommendedName>
</protein>
<evidence type="ECO:0000313" key="4">
    <source>
        <dbReference type="Proteomes" id="UP000011669"/>
    </source>
</evidence>
<dbReference type="AlphaFoldDB" id="M0MI23"/>
<feature type="region of interest" description="Disordered" evidence="1">
    <location>
        <begin position="70"/>
        <end position="96"/>
    </location>
</feature>
<keyword evidence="4" id="KW-1185">Reference proteome</keyword>
<dbReference type="EMBL" id="AOMD01000018">
    <property type="protein sequence ID" value="EMA45351.1"/>
    <property type="molecule type" value="Genomic_DNA"/>
</dbReference>
<dbReference type="Gene3D" id="3.40.630.30">
    <property type="match status" value="1"/>
</dbReference>
<evidence type="ECO:0000313" key="3">
    <source>
        <dbReference type="EMBL" id="EMA45351.1"/>
    </source>
</evidence>
<dbReference type="PANTHER" id="PTHR36174">
    <property type="entry name" value="LIPID II:GLYCINE GLYCYLTRANSFERASE"/>
    <property type="match status" value="1"/>
</dbReference>